<keyword evidence="6" id="KW-0804">Transcription</keyword>
<proteinExistence type="predicted"/>
<feature type="domain" description="C2H2-type" evidence="9">
    <location>
        <begin position="420"/>
        <end position="447"/>
    </location>
</feature>
<dbReference type="PANTHER" id="PTHR24399">
    <property type="entry name" value="ZINC FINGER AND BTB DOMAIN-CONTAINING"/>
    <property type="match status" value="1"/>
</dbReference>
<protein>
    <submittedName>
        <fullName evidence="11">Zinc finger protein 737-like</fullName>
    </submittedName>
</protein>
<dbReference type="SMART" id="SM00355">
    <property type="entry name" value="ZnF_C2H2"/>
    <property type="match status" value="13"/>
</dbReference>
<evidence type="ECO:0000256" key="8">
    <source>
        <dbReference type="PROSITE-ProRule" id="PRU00042"/>
    </source>
</evidence>
<reference evidence="11" key="1">
    <citation type="submission" date="2025-08" db="UniProtKB">
        <authorList>
            <consortium name="RefSeq"/>
        </authorList>
    </citation>
    <scope>IDENTIFICATION</scope>
    <source>
        <tissue evidence="11">Whole larvae</tissue>
    </source>
</reference>
<evidence type="ECO:0000256" key="7">
    <source>
        <dbReference type="ARBA" id="ARBA00023242"/>
    </source>
</evidence>
<evidence type="ECO:0000313" key="11">
    <source>
        <dbReference type="RefSeq" id="XP_052756946.1"/>
    </source>
</evidence>
<organism evidence="10 11">
    <name type="scientific">Galleria mellonella</name>
    <name type="common">Greater wax moth</name>
    <dbReference type="NCBI Taxonomy" id="7137"/>
    <lineage>
        <taxon>Eukaryota</taxon>
        <taxon>Metazoa</taxon>
        <taxon>Ecdysozoa</taxon>
        <taxon>Arthropoda</taxon>
        <taxon>Hexapoda</taxon>
        <taxon>Insecta</taxon>
        <taxon>Pterygota</taxon>
        <taxon>Neoptera</taxon>
        <taxon>Endopterygota</taxon>
        <taxon>Lepidoptera</taxon>
        <taxon>Glossata</taxon>
        <taxon>Ditrysia</taxon>
        <taxon>Pyraloidea</taxon>
        <taxon>Pyralidae</taxon>
        <taxon>Galleriinae</taxon>
        <taxon>Galleria</taxon>
    </lineage>
</organism>
<feature type="domain" description="C2H2-type" evidence="9">
    <location>
        <begin position="385"/>
        <end position="412"/>
    </location>
</feature>
<dbReference type="Proteomes" id="UP001652740">
    <property type="component" value="Unplaced"/>
</dbReference>
<evidence type="ECO:0000256" key="4">
    <source>
        <dbReference type="ARBA" id="ARBA00022833"/>
    </source>
</evidence>
<dbReference type="Gene3D" id="3.30.160.60">
    <property type="entry name" value="Classic Zinc Finger"/>
    <property type="match status" value="7"/>
</dbReference>
<name>A0ABM3N053_GALME</name>
<feature type="domain" description="C2H2-type" evidence="9">
    <location>
        <begin position="642"/>
        <end position="669"/>
    </location>
</feature>
<dbReference type="GeneID" id="113515738"/>
<gene>
    <name evidence="11" type="primary">LOC113515738</name>
</gene>
<dbReference type="InterPro" id="IPR036236">
    <property type="entry name" value="Znf_C2H2_sf"/>
</dbReference>
<feature type="domain" description="C2H2-type" evidence="9">
    <location>
        <begin position="588"/>
        <end position="615"/>
    </location>
</feature>
<evidence type="ECO:0000259" key="9">
    <source>
        <dbReference type="PROSITE" id="PS50157"/>
    </source>
</evidence>
<dbReference type="RefSeq" id="XP_052756946.1">
    <property type="nucleotide sequence ID" value="XM_052900986.1"/>
</dbReference>
<accession>A0ABM3N053</accession>
<evidence type="ECO:0000256" key="1">
    <source>
        <dbReference type="ARBA" id="ARBA00004123"/>
    </source>
</evidence>
<feature type="domain" description="C2H2-type" evidence="9">
    <location>
        <begin position="560"/>
        <end position="587"/>
    </location>
</feature>
<feature type="domain" description="C2H2-type" evidence="9">
    <location>
        <begin position="532"/>
        <end position="559"/>
    </location>
</feature>
<dbReference type="SUPFAM" id="SSF57667">
    <property type="entry name" value="beta-beta-alpha zinc fingers"/>
    <property type="match status" value="5"/>
</dbReference>
<evidence type="ECO:0000313" key="10">
    <source>
        <dbReference type="Proteomes" id="UP001652740"/>
    </source>
</evidence>
<feature type="domain" description="C2H2-type" evidence="9">
    <location>
        <begin position="494"/>
        <end position="521"/>
    </location>
</feature>
<evidence type="ECO:0000256" key="6">
    <source>
        <dbReference type="ARBA" id="ARBA00023163"/>
    </source>
</evidence>
<evidence type="ECO:0000256" key="3">
    <source>
        <dbReference type="ARBA" id="ARBA00022737"/>
    </source>
</evidence>
<evidence type="ECO:0000256" key="2">
    <source>
        <dbReference type="ARBA" id="ARBA00022723"/>
    </source>
</evidence>
<keyword evidence="8" id="KW-0863">Zinc-finger</keyword>
<dbReference type="Pfam" id="PF00096">
    <property type="entry name" value="zf-C2H2"/>
    <property type="match status" value="4"/>
</dbReference>
<keyword evidence="2" id="KW-0479">Metal-binding</keyword>
<keyword evidence="3" id="KW-0677">Repeat</keyword>
<dbReference type="PROSITE" id="PS50157">
    <property type="entry name" value="ZINC_FINGER_C2H2_2"/>
    <property type="match status" value="9"/>
</dbReference>
<dbReference type="InterPro" id="IPR013087">
    <property type="entry name" value="Znf_C2H2_type"/>
</dbReference>
<evidence type="ECO:0000256" key="5">
    <source>
        <dbReference type="ARBA" id="ARBA00023015"/>
    </source>
</evidence>
<feature type="domain" description="C2H2-type" evidence="9">
    <location>
        <begin position="672"/>
        <end position="700"/>
    </location>
</feature>
<comment type="subcellular location">
    <subcellularLocation>
        <location evidence="1">Nucleus</location>
    </subcellularLocation>
</comment>
<keyword evidence="10" id="KW-1185">Reference proteome</keyword>
<feature type="domain" description="C2H2-type" evidence="9">
    <location>
        <begin position="616"/>
        <end position="643"/>
    </location>
</feature>
<keyword evidence="4" id="KW-0862">Zinc</keyword>
<keyword evidence="7" id="KW-0539">Nucleus</keyword>
<dbReference type="PROSITE" id="PS00028">
    <property type="entry name" value="ZINC_FINGER_C2H2_1"/>
    <property type="match status" value="9"/>
</dbReference>
<keyword evidence="5" id="KW-0805">Transcription regulation</keyword>
<sequence>MEDLIMKCPLCCDRTFTSKISLVEHLSNILSNLICPVCKNKWSSLAHLIEHLNLDDCQPDNTVQSFDMATLEEENIENSTENCTSESKSLEDEILIKHEELGQLAVETVTEVPQENDNKMYVELLSKQLTKPCLQTQELKFVMEDGESRYVIMEQGDSELNLESAVVTKQNNDGTISLTTVKVSDLKIDTGPTVAAAETEVEGTGQEIYSCNTCGVSFSSVIEHIQNYHTDEEVVVEEPLEEADNEPNGMSLELDPLNDNTPRSEPIASRRMITDTGDIVEAPVLVKTTALLLSDSPSDSAKENNSEKRGRPLAKRYVQIDKFCDSIVKDINPNDEKGGPYHKVTMKNCKTTDGKNIKMYHCMSCNVYVANLEEFKSYVCKTLKYSCPQCPVAYDNSKSLSAHMKAHKSKSEIKSSPATYECEICCTVFLTNKSLKLHKRMHDPIKSRPIDPPVKSADGEEADSERYLCTICDKMIPVDYKTIHQNSHKHNNKMNCSICNKKFHSNEYLEMHMSVHSLDKVPVNKTDQSLPYSCLYCTRRFARPHEKVKHERIHTGEKPHSCEICGKSFRVSYCLTLHMRTHTGARPYACVHCGKRFKAHSVYNHHLLTHSEVRAYKCPYCPKAFKTSVQLAGHKNSHTKPFSCQHCNRPFASLYAVRVHTETHLRQNNLKFSCRLCGASYARSFALKDHVKQVHHQELEDADNSAPLSEDWVVTENTESDTTSMPTLNKDLSQEITVLGMNTNELIVP</sequence>
<dbReference type="PANTHER" id="PTHR24399:SF70">
    <property type="entry name" value="C2H2-TYPE DOMAIN-CONTAINING PROTEIN"/>
    <property type="match status" value="1"/>
</dbReference>